<dbReference type="InterPro" id="IPR021810">
    <property type="entry name" value="T1RH-like_C"/>
</dbReference>
<dbReference type="GO" id="GO:0009307">
    <property type="term" value="P:DNA restriction-modification system"/>
    <property type="evidence" value="ECO:0007669"/>
    <property type="project" value="UniProtKB-KW"/>
</dbReference>
<organism evidence="3 4">
    <name type="scientific">Candidatus Rothia avicola</name>
    <dbReference type="NCBI Taxonomy" id="2840478"/>
    <lineage>
        <taxon>Bacteria</taxon>
        <taxon>Bacillati</taxon>
        <taxon>Actinomycetota</taxon>
        <taxon>Actinomycetes</taxon>
        <taxon>Micrococcales</taxon>
        <taxon>Micrococcaceae</taxon>
        <taxon>Rothia</taxon>
    </lineage>
</organism>
<feature type="non-terminal residue" evidence="3">
    <location>
        <position position="1"/>
    </location>
</feature>
<dbReference type="Pfam" id="PF11867">
    <property type="entry name" value="T1RH-like_C"/>
    <property type="match status" value="1"/>
</dbReference>
<dbReference type="PANTHER" id="PTHR30195:SF15">
    <property type="entry name" value="TYPE I RESTRICTION ENZYME HINDI ENDONUCLEASE SUBUNIT"/>
    <property type="match status" value="1"/>
</dbReference>
<reference evidence="3" key="1">
    <citation type="journal article" date="2021" name="PeerJ">
        <title>Extensive microbial diversity within the chicken gut microbiome revealed by metagenomics and culture.</title>
        <authorList>
            <person name="Gilroy R."/>
            <person name="Ravi A."/>
            <person name="Getino M."/>
            <person name="Pursley I."/>
            <person name="Horton D.L."/>
            <person name="Alikhan N.F."/>
            <person name="Baker D."/>
            <person name="Gharbi K."/>
            <person name="Hall N."/>
            <person name="Watson M."/>
            <person name="Adriaenssens E.M."/>
            <person name="Foster-Nyarko E."/>
            <person name="Jarju S."/>
            <person name="Secka A."/>
            <person name="Antonio M."/>
            <person name="Oren A."/>
            <person name="Chaudhuri R.R."/>
            <person name="La Ragione R."/>
            <person name="Hildebrand F."/>
            <person name="Pallen M.J."/>
        </authorList>
    </citation>
    <scope>NUCLEOTIDE SEQUENCE</scope>
    <source>
        <strain evidence="3">ChiHjej12B11-9195</strain>
    </source>
</reference>
<accession>A0A9D2CQ26</accession>
<evidence type="ECO:0000313" key="4">
    <source>
        <dbReference type="Proteomes" id="UP000824134"/>
    </source>
</evidence>
<dbReference type="Proteomes" id="UP000824134">
    <property type="component" value="Unassembled WGS sequence"/>
</dbReference>
<gene>
    <name evidence="3" type="ORF">H9821_03085</name>
</gene>
<evidence type="ECO:0000256" key="1">
    <source>
        <dbReference type="ARBA" id="ARBA00022747"/>
    </source>
</evidence>
<keyword evidence="1" id="KW-0680">Restriction system</keyword>
<dbReference type="AlphaFoldDB" id="A0A9D2CQ26"/>
<feature type="domain" description="Type I restriction enzyme HindI endonuclease subunit-like C-terminal" evidence="2">
    <location>
        <begin position="1"/>
        <end position="265"/>
    </location>
</feature>
<evidence type="ECO:0000259" key="2">
    <source>
        <dbReference type="Pfam" id="PF11867"/>
    </source>
</evidence>
<name>A0A9D2CQ26_9MICC</name>
<dbReference type="PANTHER" id="PTHR30195">
    <property type="entry name" value="TYPE I SITE-SPECIFIC DEOXYRIBONUCLEASE PROTEIN SUBUNIT M AND R"/>
    <property type="match status" value="1"/>
</dbReference>
<proteinExistence type="predicted"/>
<protein>
    <submittedName>
        <fullName evidence="3">DUF3387 domain-containing protein</fullName>
    </submittedName>
</protein>
<dbReference type="InterPro" id="IPR051268">
    <property type="entry name" value="Type-I_R_enzyme_R_subunit"/>
</dbReference>
<dbReference type="EMBL" id="DXCN01000029">
    <property type="protein sequence ID" value="HIY94635.1"/>
    <property type="molecule type" value="Genomic_DNA"/>
</dbReference>
<evidence type="ECO:0000313" key="3">
    <source>
        <dbReference type="EMBL" id="HIY94635.1"/>
    </source>
</evidence>
<comment type="caution">
    <text evidence="3">The sequence shown here is derived from an EMBL/GenBank/DDBJ whole genome shotgun (WGS) entry which is preliminary data.</text>
</comment>
<reference evidence="3" key="2">
    <citation type="submission" date="2021-04" db="EMBL/GenBank/DDBJ databases">
        <authorList>
            <person name="Gilroy R."/>
        </authorList>
    </citation>
    <scope>NUCLEOTIDE SEQUENCE</scope>
    <source>
        <strain evidence="3">ChiHjej12B11-9195</strain>
    </source>
</reference>
<sequence length="272" mass="31299">LSSLFNLVATQKDNEMVSRLLRKKYYVQFFEEVRVSAAKALAEERIISGKPVPADIQQLLENYTEGLIETGQVKDLYELAGLDRPDLNDLNLDILKEAARKSNEPLAVEALRRALQKNMRDTVGKNQVRRAYYGEKLEKLIAQYNNAQLSFTDIIDQVIAMGQELKEEAHRREELGLKDDEIIFYDTLEACDRAELEYSTDALAEIARGIAKAIQGSHTNWRTRPDQRAKLRTIVKRLLRKYKYPPEGQDEARRRVLEQMEIMAEARAQEGN</sequence>